<reference evidence="1" key="1">
    <citation type="journal article" date="2020" name="Nature">
        <title>Giant virus diversity and host interactions through global metagenomics.</title>
        <authorList>
            <person name="Schulz F."/>
            <person name="Roux S."/>
            <person name="Paez-Espino D."/>
            <person name="Jungbluth S."/>
            <person name="Walsh D.A."/>
            <person name="Denef V.J."/>
            <person name="McMahon K.D."/>
            <person name="Konstantinidis K.T."/>
            <person name="Eloe-Fadrosh E.A."/>
            <person name="Kyrpides N.C."/>
            <person name="Woyke T."/>
        </authorList>
    </citation>
    <scope>NUCLEOTIDE SEQUENCE</scope>
    <source>
        <strain evidence="1">GVMAG-M-3300023184-167</strain>
    </source>
</reference>
<sequence>MKTLKKVENSTKKQSKTSIIKASVPTLTLHDLRGIVIILLKLYTFYFSL</sequence>
<evidence type="ECO:0000313" key="1">
    <source>
        <dbReference type="EMBL" id="QHT83474.1"/>
    </source>
</evidence>
<dbReference type="AlphaFoldDB" id="A0A6C0HSP0"/>
<name>A0A6C0HSP0_9ZZZZ</name>
<dbReference type="EMBL" id="MN740009">
    <property type="protein sequence ID" value="QHT83474.1"/>
    <property type="molecule type" value="Genomic_DNA"/>
</dbReference>
<proteinExistence type="predicted"/>
<protein>
    <submittedName>
        <fullName evidence="1">Uncharacterized protein</fullName>
    </submittedName>
</protein>
<organism evidence="1">
    <name type="scientific">viral metagenome</name>
    <dbReference type="NCBI Taxonomy" id="1070528"/>
    <lineage>
        <taxon>unclassified sequences</taxon>
        <taxon>metagenomes</taxon>
        <taxon>organismal metagenomes</taxon>
    </lineage>
</organism>
<accession>A0A6C0HSP0</accession>